<feature type="region of interest" description="Disordered" evidence="2">
    <location>
        <begin position="75"/>
        <end position="168"/>
    </location>
</feature>
<evidence type="ECO:0000256" key="2">
    <source>
        <dbReference type="SAM" id="MobiDB-lite"/>
    </source>
</evidence>
<sequence length="903" mass="100023">MDAQATVAQEPTVNPPNIQTDDTAPSSEKSLTVAVLSLRFPRPQGSKLVADWVSNSSPDIRQPFNMSETGSLADSAYEVIHGTDTESQDDRLTESTCSLSGSRPEDVHSLDGSTDHYNTDSEEEEEEEEGDQSSHASSIRYTDQALQNPSTQLPSSNLENGPSTEGVGSVVRSIQLQESDIDDPVLVESISAKHAIREFSEGESADIAKNLALANAPKHLVASIRQTMSQSYLSIQEPLRILYVGRPDAQRAIVLKICSAIWASPDSKQQDYFHRYREGVYNIVPISSFGPEPELDLMEASQYQIKVEHCTSAEEINYRGAPTPGDTAYSIIIENEKVFLSLSTTDGVVVEPRWKLPHLAIFYSTADDGEEADETRHAAWSFLDRHGVPSIFVAEQQEFRDPSWGKYIDEHSVHLCLESRDRENPMVSQRFPIDFASFADIDARQMNRNLAYLTGLAETEETARRSATQIGVLLDPKLKVRASSRGERRLSRRSSDSMELARWLWSVFPMLLLLAGPFLVLSLVDWLRPGGLSHFYPSSSSLGVCVPSQTFASFTTTQSPSVTTSTKTVVINITSTKTVQASQTQLSTSTSASALSFAGFLSDKSSAVPADIEAKEKKFSHSDGTACSVRIHSPTEILVAIPSRSKTVWLAQGAIDIAVRRNDNFIKTKISSVDEGVLVELEPKDANGVLNVTVVTSRRPKINETFQVDFGKSVVGEVAEIFEAGLRILQDALKNAPWTDDSREFLQRAQKLGQEFTLAFDEASETARSRTLDVVKQAAQNARERLIRHRNAAETIRKEVDLSVLRAQVTSRLWWLKMQGKLEEYADYQRNASKLLQSRHQELFNGQGGRMASPKDTKSRLCSRTGIYTPWRKGCGRRDDVDTAAPPRKGTGENIWRTFMGGM</sequence>
<keyword evidence="1" id="KW-0175">Coiled coil</keyword>
<dbReference type="Proteomes" id="UP001303647">
    <property type="component" value="Unassembled WGS sequence"/>
</dbReference>
<reference evidence="3" key="1">
    <citation type="journal article" date="2023" name="Mol. Phylogenet. Evol.">
        <title>Genome-scale phylogeny and comparative genomics of the fungal order Sordariales.</title>
        <authorList>
            <person name="Hensen N."/>
            <person name="Bonometti L."/>
            <person name="Westerberg I."/>
            <person name="Brannstrom I.O."/>
            <person name="Guillou S."/>
            <person name="Cros-Aarteil S."/>
            <person name="Calhoun S."/>
            <person name="Haridas S."/>
            <person name="Kuo A."/>
            <person name="Mondo S."/>
            <person name="Pangilinan J."/>
            <person name="Riley R."/>
            <person name="LaButti K."/>
            <person name="Andreopoulos B."/>
            <person name="Lipzen A."/>
            <person name="Chen C."/>
            <person name="Yan M."/>
            <person name="Daum C."/>
            <person name="Ng V."/>
            <person name="Clum A."/>
            <person name="Steindorff A."/>
            <person name="Ohm R.A."/>
            <person name="Martin F."/>
            <person name="Silar P."/>
            <person name="Natvig D.O."/>
            <person name="Lalanne C."/>
            <person name="Gautier V."/>
            <person name="Ament-Velasquez S.L."/>
            <person name="Kruys A."/>
            <person name="Hutchinson M.I."/>
            <person name="Powell A.J."/>
            <person name="Barry K."/>
            <person name="Miller A.N."/>
            <person name="Grigoriev I.V."/>
            <person name="Debuchy R."/>
            <person name="Gladieux P."/>
            <person name="Hiltunen Thoren M."/>
            <person name="Johannesson H."/>
        </authorList>
    </citation>
    <scope>NUCLEOTIDE SEQUENCE</scope>
    <source>
        <strain evidence="3">CBS 359.72</strain>
    </source>
</reference>
<feature type="region of interest" description="Disordered" evidence="2">
    <location>
        <begin position="1"/>
        <end position="29"/>
    </location>
</feature>
<feature type="compositionally biased region" description="Acidic residues" evidence="2">
    <location>
        <begin position="120"/>
        <end position="131"/>
    </location>
</feature>
<gene>
    <name evidence="3" type="ORF">C7999DRAFT_37107</name>
</gene>
<keyword evidence="4" id="KW-1185">Reference proteome</keyword>
<feature type="compositionally biased region" description="Polar residues" evidence="2">
    <location>
        <begin position="133"/>
        <end position="163"/>
    </location>
</feature>
<organism evidence="3 4">
    <name type="scientific">Corynascus novoguineensis</name>
    <dbReference type="NCBI Taxonomy" id="1126955"/>
    <lineage>
        <taxon>Eukaryota</taxon>
        <taxon>Fungi</taxon>
        <taxon>Dikarya</taxon>
        <taxon>Ascomycota</taxon>
        <taxon>Pezizomycotina</taxon>
        <taxon>Sordariomycetes</taxon>
        <taxon>Sordariomycetidae</taxon>
        <taxon>Sordariales</taxon>
        <taxon>Chaetomiaceae</taxon>
        <taxon>Corynascus</taxon>
    </lineage>
</organism>
<proteinExistence type="predicted"/>
<feature type="compositionally biased region" description="Basic and acidic residues" evidence="2">
    <location>
        <begin position="103"/>
        <end position="119"/>
    </location>
</feature>
<dbReference type="AlphaFoldDB" id="A0AAN7D1U1"/>
<evidence type="ECO:0000256" key="1">
    <source>
        <dbReference type="SAM" id="Coils"/>
    </source>
</evidence>
<name>A0AAN7D1U1_9PEZI</name>
<comment type="caution">
    <text evidence="3">The sequence shown here is derived from an EMBL/GenBank/DDBJ whole genome shotgun (WGS) entry which is preliminary data.</text>
</comment>
<reference evidence="3" key="2">
    <citation type="submission" date="2023-05" db="EMBL/GenBank/DDBJ databases">
        <authorList>
            <consortium name="Lawrence Berkeley National Laboratory"/>
            <person name="Steindorff A."/>
            <person name="Hensen N."/>
            <person name="Bonometti L."/>
            <person name="Westerberg I."/>
            <person name="Brannstrom I.O."/>
            <person name="Guillou S."/>
            <person name="Cros-Aarteil S."/>
            <person name="Calhoun S."/>
            <person name="Haridas S."/>
            <person name="Kuo A."/>
            <person name="Mondo S."/>
            <person name="Pangilinan J."/>
            <person name="Riley R."/>
            <person name="Labutti K."/>
            <person name="Andreopoulos B."/>
            <person name="Lipzen A."/>
            <person name="Chen C."/>
            <person name="Yanf M."/>
            <person name="Daum C."/>
            <person name="Ng V."/>
            <person name="Clum A."/>
            <person name="Ohm R."/>
            <person name="Martin F."/>
            <person name="Silar P."/>
            <person name="Natvig D."/>
            <person name="Lalanne C."/>
            <person name="Gautier V."/>
            <person name="Ament-Velasquez S.L."/>
            <person name="Kruys A."/>
            <person name="Hutchinson M.I."/>
            <person name="Powell A.J."/>
            <person name="Barry K."/>
            <person name="Miller A.N."/>
            <person name="Grigoriev I.V."/>
            <person name="Debuchy R."/>
            <person name="Gladieux P."/>
            <person name="Thoren M.H."/>
            <person name="Johannesson H."/>
        </authorList>
    </citation>
    <scope>NUCLEOTIDE SEQUENCE</scope>
    <source>
        <strain evidence="3">CBS 359.72</strain>
    </source>
</reference>
<dbReference type="EMBL" id="MU857602">
    <property type="protein sequence ID" value="KAK4252130.1"/>
    <property type="molecule type" value="Genomic_DNA"/>
</dbReference>
<evidence type="ECO:0000313" key="3">
    <source>
        <dbReference type="EMBL" id="KAK4252130.1"/>
    </source>
</evidence>
<accession>A0AAN7D1U1</accession>
<evidence type="ECO:0000313" key="4">
    <source>
        <dbReference type="Proteomes" id="UP001303647"/>
    </source>
</evidence>
<protein>
    <submittedName>
        <fullName evidence="3">Uncharacterized protein</fullName>
    </submittedName>
</protein>
<feature type="compositionally biased region" description="Basic and acidic residues" evidence="2">
    <location>
        <begin position="81"/>
        <end position="93"/>
    </location>
</feature>
<feature type="coiled-coil region" evidence="1">
    <location>
        <begin position="772"/>
        <end position="799"/>
    </location>
</feature>